<evidence type="ECO:0000256" key="1">
    <source>
        <dbReference type="SAM" id="Phobius"/>
    </source>
</evidence>
<gene>
    <name evidence="3" type="ORF">CJD36_012320</name>
</gene>
<reference evidence="3 4" key="1">
    <citation type="submission" date="2018-01" db="EMBL/GenBank/DDBJ databases">
        <title>A novel member of the phylum Bacteroidetes isolated from glacier ice.</title>
        <authorList>
            <person name="Liu Q."/>
            <person name="Xin Y.-H."/>
        </authorList>
    </citation>
    <scope>NUCLEOTIDE SEQUENCE [LARGE SCALE GENOMIC DNA]</scope>
    <source>
        <strain evidence="3 4">RB1R16</strain>
    </source>
</reference>
<keyword evidence="4" id="KW-1185">Reference proteome</keyword>
<feature type="transmembrane region" description="Helical" evidence="1">
    <location>
        <begin position="340"/>
        <end position="362"/>
    </location>
</feature>
<feature type="transmembrane region" description="Helical" evidence="1">
    <location>
        <begin position="200"/>
        <end position="223"/>
    </location>
</feature>
<feature type="transmembrane region" description="Helical" evidence="1">
    <location>
        <begin position="100"/>
        <end position="118"/>
    </location>
</feature>
<dbReference type="PANTHER" id="PTHR23028">
    <property type="entry name" value="ACETYLTRANSFERASE"/>
    <property type="match status" value="1"/>
</dbReference>
<accession>A0A2S7SV00</accession>
<organism evidence="3 4">
    <name type="scientific">Flavipsychrobacter stenotrophus</name>
    <dbReference type="NCBI Taxonomy" id="2077091"/>
    <lineage>
        <taxon>Bacteria</taxon>
        <taxon>Pseudomonadati</taxon>
        <taxon>Bacteroidota</taxon>
        <taxon>Chitinophagia</taxon>
        <taxon>Chitinophagales</taxon>
        <taxon>Chitinophagaceae</taxon>
        <taxon>Flavipsychrobacter</taxon>
    </lineage>
</organism>
<dbReference type="Proteomes" id="UP000239872">
    <property type="component" value="Unassembled WGS sequence"/>
</dbReference>
<proteinExistence type="predicted"/>
<feature type="domain" description="Acyltransferase 3" evidence="2">
    <location>
        <begin position="8"/>
        <end position="362"/>
    </location>
</feature>
<dbReference type="GO" id="GO:0016747">
    <property type="term" value="F:acyltransferase activity, transferring groups other than amino-acyl groups"/>
    <property type="evidence" value="ECO:0007669"/>
    <property type="project" value="InterPro"/>
</dbReference>
<dbReference type="RefSeq" id="WP_105039476.1">
    <property type="nucleotide sequence ID" value="NZ_PPSL01000003.1"/>
</dbReference>
<dbReference type="PANTHER" id="PTHR23028:SF134">
    <property type="entry name" value="PUTATIVE (AFU_ORTHOLOGUE AFUA_4G08520)-RELATED"/>
    <property type="match status" value="1"/>
</dbReference>
<feature type="transmembrane region" description="Helical" evidence="1">
    <location>
        <begin position="176"/>
        <end position="193"/>
    </location>
</feature>
<dbReference type="EMBL" id="PPSL01000003">
    <property type="protein sequence ID" value="PQJ10749.1"/>
    <property type="molecule type" value="Genomic_DNA"/>
</dbReference>
<protein>
    <recommendedName>
        <fullName evidence="2">Acyltransferase 3 domain-containing protein</fullName>
    </recommendedName>
</protein>
<sequence length="398" mass="46064">MSAHKISQLEGVRAIGALIVFVCHFQIIIAPDFYDHFYKFLYPHLGHTRTNFIVLSSNLMINGNLVLHLFWALSAYVIFKNFFQHGATGSKLLASSAKRYFRLMLPCAVSIFFSYAIYKGGLIYVRKIGVETLQQNLYLIPPSFFHALKTSVWNTLFNYDYYDSYNGPLWTIQREFYGSIFCFALFGLTGRTYRRGLIYLTIFIVVGMLKMYWLNSFLFGYYLSDYDFTPTNSEQVKKIINKVNDFITRHQWLIVGMVLIVFGICKMIIYKRLGWMDMVNSFLCSLVILVTFRVAPITRLLGHKALTLLGKVSFGIYLLHWPIMCSFTSWLYLRHTDHSTGFITLLFSLSLALTLLLSWLFYKFVDMPSIALAGNIGKKFSDYIIVDKDPVAEQNQIL</sequence>
<evidence type="ECO:0000259" key="2">
    <source>
        <dbReference type="Pfam" id="PF01757"/>
    </source>
</evidence>
<dbReference type="Pfam" id="PF01757">
    <property type="entry name" value="Acyl_transf_3"/>
    <property type="match status" value="1"/>
</dbReference>
<dbReference type="InterPro" id="IPR002656">
    <property type="entry name" value="Acyl_transf_3_dom"/>
</dbReference>
<evidence type="ECO:0000313" key="3">
    <source>
        <dbReference type="EMBL" id="PQJ10749.1"/>
    </source>
</evidence>
<feature type="transmembrane region" description="Helical" evidence="1">
    <location>
        <begin position="314"/>
        <end position="333"/>
    </location>
</feature>
<comment type="caution">
    <text evidence="3">The sequence shown here is derived from an EMBL/GenBank/DDBJ whole genome shotgun (WGS) entry which is preliminary data.</text>
</comment>
<feature type="transmembrane region" description="Helical" evidence="1">
    <location>
        <begin position="252"/>
        <end position="270"/>
    </location>
</feature>
<name>A0A2S7SV00_9BACT</name>
<keyword evidence="1" id="KW-0812">Transmembrane</keyword>
<keyword evidence="1" id="KW-0472">Membrane</keyword>
<feature type="transmembrane region" description="Helical" evidence="1">
    <location>
        <begin position="12"/>
        <end position="34"/>
    </location>
</feature>
<keyword evidence="1" id="KW-1133">Transmembrane helix</keyword>
<dbReference type="AlphaFoldDB" id="A0A2S7SV00"/>
<dbReference type="OrthoDB" id="9796461at2"/>
<feature type="transmembrane region" description="Helical" evidence="1">
    <location>
        <begin position="54"/>
        <end position="79"/>
    </location>
</feature>
<feature type="transmembrane region" description="Helical" evidence="1">
    <location>
        <begin position="282"/>
        <end position="302"/>
    </location>
</feature>
<dbReference type="InterPro" id="IPR050879">
    <property type="entry name" value="Acyltransferase_3"/>
</dbReference>
<evidence type="ECO:0000313" key="4">
    <source>
        <dbReference type="Proteomes" id="UP000239872"/>
    </source>
</evidence>